<feature type="region of interest" description="Disordered" evidence="1">
    <location>
        <begin position="1"/>
        <end position="49"/>
    </location>
</feature>
<reference evidence="2 3" key="1">
    <citation type="journal article" date="2019" name="Sci. Rep.">
        <title>Orb-weaving spider Araneus ventricosus genome elucidates the spidroin gene catalogue.</title>
        <authorList>
            <person name="Kono N."/>
            <person name="Nakamura H."/>
            <person name="Ohtoshi R."/>
            <person name="Moran D.A.P."/>
            <person name="Shinohara A."/>
            <person name="Yoshida Y."/>
            <person name="Fujiwara M."/>
            <person name="Mori M."/>
            <person name="Tomita M."/>
            <person name="Arakawa K."/>
        </authorList>
    </citation>
    <scope>NUCLEOTIDE SEQUENCE [LARGE SCALE GENOMIC DNA]</scope>
</reference>
<proteinExistence type="predicted"/>
<sequence length="176" mass="19373">MALAPLNLNQPTNQPTDTPENVCPTILPPPSTARKRAADASIAKRSPFRRKYRRPWRNDACRDACREQRNPTKENLIAFTGNGKCASNPTSKSDSWIRFLSSITSNTSSADLWKKGKAGNGICKEFTFPVINTGTGSYSSPPHVANAIGEFFADNSSSSSYNRTFLRLRDGLSRCI</sequence>
<evidence type="ECO:0000256" key="1">
    <source>
        <dbReference type="SAM" id="MobiDB-lite"/>
    </source>
</evidence>
<dbReference type="Proteomes" id="UP000499080">
    <property type="component" value="Unassembled WGS sequence"/>
</dbReference>
<feature type="compositionally biased region" description="Polar residues" evidence="1">
    <location>
        <begin position="7"/>
        <end position="19"/>
    </location>
</feature>
<gene>
    <name evidence="2" type="ORF">AVEN_38944_1</name>
</gene>
<protein>
    <submittedName>
        <fullName evidence="2">Uncharacterized protein</fullName>
    </submittedName>
</protein>
<evidence type="ECO:0000313" key="2">
    <source>
        <dbReference type="EMBL" id="GBO25863.1"/>
    </source>
</evidence>
<dbReference type="OrthoDB" id="6772262at2759"/>
<accession>A0A4Y2VKL9</accession>
<keyword evidence="3" id="KW-1185">Reference proteome</keyword>
<comment type="caution">
    <text evidence="2">The sequence shown here is derived from an EMBL/GenBank/DDBJ whole genome shotgun (WGS) entry which is preliminary data.</text>
</comment>
<organism evidence="2 3">
    <name type="scientific">Araneus ventricosus</name>
    <name type="common">Orbweaver spider</name>
    <name type="synonym">Epeira ventricosa</name>
    <dbReference type="NCBI Taxonomy" id="182803"/>
    <lineage>
        <taxon>Eukaryota</taxon>
        <taxon>Metazoa</taxon>
        <taxon>Ecdysozoa</taxon>
        <taxon>Arthropoda</taxon>
        <taxon>Chelicerata</taxon>
        <taxon>Arachnida</taxon>
        <taxon>Araneae</taxon>
        <taxon>Araneomorphae</taxon>
        <taxon>Entelegynae</taxon>
        <taxon>Araneoidea</taxon>
        <taxon>Araneidae</taxon>
        <taxon>Araneus</taxon>
    </lineage>
</organism>
<evidence type="ECO:0000313" key="3">
    <source>
        <dbReference type="Proteomes" id="UP000499080"/>
    </source>
</evidence>
<dbReference type="EMBL" id="BGPR01048842">
    <property type="protein sequence ID" value="GBO25863.1"/>
    <property type="molecule type" value="Genomic_DNA"/>
</dbReference>
<name>A0A4Y2VKL9_ARAVE</name>
<dbReference type="AlphaFoldDB" id="A0A4Y2VKL9"/>